<keyword evidence="3" id="KW-0808">Transferase</keyword>
<accession>A0A382U0X6</accession>
<dbReference type="PANTHER" id="PTHR31760">
    <property type="entry name" value="S-ADENOSYL-L-METHIONINE-DEPENDENT METHYLTRANSFERASES SUPERFAMILY PROTEIN"/>
    <property type="match status" value="1"/>
</dbReference>
<evidence type="ECO:0000256" key="2">
    <source>
        <dbReference type="ARBA" id="ARBA00022552"/>
    </source>
</evidence>
<dbReference type="Pfam" id="PF02527">
    <property type="entry name" value="GidB"/>
    <property type="match status" value="1"/>
</dbReference>
<reference evidence="4" key="1">
    <citation type="submission" date="2018-05" db="EMBL/GenBank/DDBJ databases">
        <authorList>
            <person name="Lanie J.A."/>
            <person name="Ng W.-L."/>
            <person name="Kazmierczak K.M."/>
            <person name="Andrzejewski T.M."/>
            <person name="Davidsen T.M."/>
            <person name="Wayne K.J."/>
            <person name="Tettelin H."/>
            <person name="Glass J.I."/>
            <person name="Rusch D."/>
            <person name="Podicherti R."/>
            <person name="Tsui H.-C.T."/>
            <person name="Winkler M.E."/>
        </authorList>
    </citation>
    <scope>NUCLEOTIDE SEQUENCE</scope>
</reference>
<feature type="non-terminal residue" evidence="4">
    <location>
        <position position="107"/>
    </location>
</feature>
<evidence type="ECO:0000313" key="4">
    <source>
        <dbReference type="EMBL" id="SVD27602.1"/>
    </source>
</evidence>
<gene>
    <name evidence="4" type="ORF">METZ01_LOCUS380456</name>
</gene>
<dbReference type="InterPro" id="IPR003682">
    <property type="entry name" value="rRNA_ssu_MeTfrase_G"/>
</dbReference>
<dbReference type="EMBL" id="UINC01140449">
    <property type="protein sequence ID" value="SVD27602.1"/>
    <property type="molecule type" value="Genomic_DNA"/>
</dbReference>
<dbReference type="InterPro" id="IPR029063">
    <property type="entry name" value="SAM-dependent_MTases_sf"/>
</dbReference>
<dbReference type="GO" id="GO:0005829">
    <property type="term" value="C:cytosol"/>
    <property type="evidence" value="ECO:0007669"/>
    <property type="project" value="TreeGrafter"/>
</dbReference>
<proteinExistence type="predicted"/>
<dbReference type="Gene3D" id="3.40.50.150">
    <property type="entry name" value="Vaccinia Virus protein VP39"/>
    <property type="match status" value="1"/>
</dbReference>
<evidence type="ECO:0000256" key="1">
    <source>
        <dbReference type="ARBA" id="ARBA00022490"/>
    </source>
</evidence>
<name>A0A382U0X6_9ZZZZ</name>
<dbReference type="PANTHER" id="PTHR31760:SF0">
    <property type="entry name" value="S-ADENOSYL-L-METHIONINE-DEPENDENT METHYLTRANSFERASES SUPERFAMILY PROTEIN"/>
    <property type="match status" value="1"/>
</dbReference>
<dbReference type="GO" id="GO:0070043">
    <property type="term" value="F:rRNA (guanine-N7-)-methyltransferase activity"/>
    <property type="evidence" value="ECO:0007669"/>
    <property type="project" value="TreeGrafter"/>
</dbReference>
<organism evidence="4">
    <name type="scientific">marine metagenome</name>
    <dbReference type="NCBI Taxonomy" id="408172"/>
    <lineage>
        <taxon>unclassified sequences</taxon>
        <taxon>metagenomes</taxon>
        <taxon>ecological metagenomes</taxon>
    </lineage>
</organism>
<protein>
    <recommendedName>
        <fullName evidence="5">16S rRNA (Guanine(527)-N(7))-methyltransferase RsmG</fullName>
    </recommendedName>
</protein>
<dbReference type="AlphaFoldDB" id="A0A382U0X6"/>
<sequence length="107" mass="12070">MLQNRFGPADFRLATGVSRETLEKLQLYCSLLLTWQRRFNLIGKSTEDDIWQRHFLDSAQLMKLCRPGSLRLVDFGSGAGFPGMVLALMGQTGVELVESSEKKCVFL</sequence>
<dbReference type="SUPFAM" id="SSF53335">
    <property type="entry name" value="S-adenosyl-L-methionine-dependent methyltransferases"/>
    <property type="match status" value="1"/>
</dbReference>
<evidence type="ECO:0008006" key="5">
    <source>
        <dbReference type="Google" id="ProtNLM"/>
    </source>
</evidence>
<evidence type="ECO:0000256" key="3">
    <source>
        <dbReference type="ARBA" id="ARBA00022679"/>
    </source>
</evidence>
<keyword evidence="1" id="KW-0963">Cytoplasm</keyword>
<keyword evidence="2" id="KW-0698">rRNA processing</keyword>